<keyword evidence="4 11" id="KW-0812">Transmembrane</keyword>
<feature type="transmembrane region" description="Helical" evidence="12">
    <location>
        <begin position="173"/>
        <end position="197"/>
    </location>
</feature>
<dbReference type="GO" id="GO:0042773">
    <property type="term" value="P:ATP synthesis coupled electron transport"/>
    <property type="evidence" value="ECO:0007669"/>
    <property type="project" value="InterPro"/>
</dbReference>
<dbReference type="PANTHER" id="PTHR43507">
    <property type="entry name" value="NADH-UBIQUINONE OXIDOREDUCTASE CHAIN 4"/>
    <property type="match status" value="1"/>
</dbReference>
<dbReference type="InterPro" id="IPR010227">
    <property type="entry name" value="NADH_Q_OxRdtase_chainM/4"/>
</dbReference>
<evidence type="ECO:0000256" key="2">
    <source>
        <dbReference type="ARBA" id="ARBA00009025"/>
    </source>
</evidence>
<evidence type="ECO:0000256" key="3">
    <source>
        <dbReference type="ARBA" id="ARBA00019906"/>
    </source>
</evidence>
<comment type="function">
    <text evidence="7">NDH-1 shuttles electrons from NADH, via FMN and iron-sulfur (Fe-S) centers, to quinones in the respiratory chain. Couples the redox reaction to proton translocation (for every two electrons transferred, four hydrogen ions are translocated across the cytoplasmic membrane), and thus conserves the redox energy in a proton gradient.</text>
</comment>
<feature type="transmembrane region" description="Helical" evidence="12">
    <location>
        <begin position="417"/>
        <end position="439"/>
    </location>
</feature>
<evidence type="ECO:0000256" key="8">
    <source>
        <dbReference type="ARBA" id="ARBA00025811"/>
    </source>
</evidence>
<dbReference type="GO" id="GO:0003954">
    <property type="term" value="F:NADH dehydrogenase activity"/>
    <property type="evidence" value="ECO:0007669"/>
    <property type="project" value="TreeGrafter"/>
</dbReference>
<feature type="transmembrane region" description="Helical" evidence="12">
    <location>
        <begin position="137"/>
        <end position="157"/>
    </location>
</feature>
<reference evidence="14 15" key="2">
    <citation type="submission" date="2019-05" db="EMBL/GenBank/DDBJ databases">
        <title>Genome evolution of the obligate endosymbiont Buchnera aphidicola.</title>
        <authorList>
            <person name="Moran N.A."/>
        </authorList>
    </citation>
    <scope>NUCLEOTIDE SEQUENCE [LARGE SCALE GENOMIC DNA]</scope>
    <source>
        <strain evidence="14 15">Msa</strain>
    </source>
</reference>
<dbReference type="InterPro" id="IPR003918">
    <property type="entry name" value="NADH_UbQ_OxRdtase"/>
</dbReference>
<dbReference type="GO" id="GO:0015990">
    <property type="term" value="P:electron transport coupled proton transport"/>
    <property type="evidence" value="ECO:0007669"/>
    <property type="project" value="TreeGrafter"/>
</dbReference>
<dbReference type="GO" id="GO:0008137">
    <property type="term" value="F:NADH dehydrogenase (ubiquinone) activity"/>
    <property type="evidence" value="ECO:0007669"/>
    <property type="project" value="InterPro"/>
</dbReference>
<evidence type="ECO:0000256" key="5">
    <source>
        <dbReference type="ARBA" id="ARBA00022989"/>
    </source>
</evidence>
<feature type="transmembrane region" description="Helical" evidence="12">
    <location>
        <begin position="313"/>
        <end position="330"/>
    </location>
</feature>
<evidence type="ECO:0000256" key="4">
    <source>
        <dbReference type="ARBA" id="ARBA00022692"/>
    </source>
</evidence>
<feature type="domain" description="NADH:quinone oxidoreductase/Mrp antiporter transmembrane" evidence="13">
    <location>
        <begin position="133"/>
        <end position="429"/>
    </location>
</feature>
<dbReference type="AlphaFoldDB" id="A0A4D6YDK7"/>
<evidence type="ECO:0000256" key="7">
    <source>
        <dbReference type="ARBA" id="ARBA00025189"/>
    </source>
</evidence>
<proteinExistence type="inferred from homology"/>
<evidence type="ECO:0000256" key="10">
    <source>
        <dbReference type="ARBA" id="ARBA00032798"/>
    </source>
</evidence>
<comment type="subcellular location">
    <subcellularLocation>
        <location evidence="1">Endomembrane system</location>
        <topology evidence="1">Multi-pass membrane protein</topology>
    </subcellularLocation>
    <subcellularLocation>
        <location evidence="11">Membrane</location>
        <topology evidence="11">Multi-pass membrane protein</topology>
    </subcellularLocation>
</comment>
<name>A0A4D6YDK7_9GAMM</name>
<dbReference type="OrthoDB" id="9768329at2"/>
<evidence type="ECO:0000313" key="15">
    <source>
        <dbReference type="Proteomes" id="UP000298745"/>
    </source>
</evidence>
<feature type="transmembrane region" description="Helical" evidence="12">
    <location>
        <begin position="85"/>
        <end position="106"/>
    </location>
</feature>
<evidence type="ECO:0000256" key="1">
    <source>
        <dbReference type="ARBA" id="ARBA00004127"/>
    </source>
</evidence>
<evidence type="ECO:0000256" key="9">
    <source>
        <dbReference type="ARBA" id="ARBA00031584"/>
    </source>
</evidence>
<gene>
    <name evidence="14" type="ORF">D9V74_00765</name>
</gene>
<dbReference type="Pfam" id="PF00361">
    <property type="entry name" value="Proton_antipo_M"/>
    <property type="match status" value="1"/>
</dbReference>
<feature type="transmembrane region" description="Helical" evidence="12">
    <location>
        <begin position="281"/>
        <end position="301"/>
    </location>
</feature>
<evidence type="ECO:0000256" key="11">
    <source>
        <dbReference type="RuleBase" id="RU000320"/>
    </source>
</evidence>
<feature type="transmembrane region" description="Helical" evidence="12">
    <location>
        <begin position="113"/>
        <end position="131"/>
    </location>
</feature>
<evidence type="ECO:0000313" key="14">
    <source>
        <dbReference type="EMBL" id="QCI23720.1"/>
    </source>
</evidence>
<dbReference type="GO" id="GO:0012505">
    <property type="term" value="C:endomembrane system"/>
    <property type="evidence" value="ECO:0007669"/>
    <property type="project" value="UniProtKB-SubCell"/>
</dbReference>
<sequence length="496" mass="57086">MLLSFLIIIPFLSSIFAFFSYKFHKNFPRWISLLGIILIFCIITTIFFEEYNTLFQISDGVNWNRQLIIPWITRFGIEFNIAVDGFSIIMIFFSVFLSIIAILCSWNEIKNNAGFFYLNFMLVITGIIGVFIACDLFLFFCFWEIMLLPMYFLIILWSDQNKIKKIIIAANKFFIYGQISGLILLSSILLLALNHYHNTNILTFNYNMLLHEHINKNIEYITMLGFFLAFIIKMPIVPFHGWLPDLHSQSISCGSIEIIGVLLKTAPYALLRYNLVLFPHIIHQFAPIAIFLGLLSIFYGSWIAFSQINIKKFIAYSSISHMGLILIAIYSHSEIALQGVIIQMLSSSLTTAALCVLSGQLYKYFKTQDINKMQGLWSCIYWLPGFSLFFSLSNLGIPGTGNFIGEFLILSGVFQVFPYISILATMSIIFSSVYSLNFIQKIFYGSCEKKMPIIFIQKKSLCIIMMLAIVLIFFGLYPQKVINISYSFIHNIHKRI</sequence>
<protein>
    <recommendedName>
        <fullName evidence="3">NADH-quinone oxidoreductase subunit M</fullName>
    </recommendedName>
    <alternativeName>
        <fullName evidence="9">NADH dehydrogenase I subunit M</fullName>
    </alternativeName>
    <alternativeName>
        <fullName evidence="10">NDH-1 subunit M</fullName>
    </alternativeName>
</protein>
<dbReference type="PANTHER" id="PTHR43507:SF1">
    <property type="entry name" value="NADH-UBIQUINONE OXIDOREDUCTASE CHAIN 4"/>
    <property type="match status" value="1"/>
</dbReference>
<comment type="similarity">
    <text evidence="2">Belongs to the complex I subunit 4 family.</text>
</comment>
<keyword evidence="5 12" id="KW-1133">Transmembrane helix</keyword>
<dbReference type="NCBIfam" id="TIGR01972">
    <property type="entry name" value="NDH_I_M"/>
    <property type="match status" value="1"/>
</dbReference>
<feature type="transmembrane region" description="Helical" evidence="12">
    <location>
        <begin position="217"/>
        <end position="239"/>
    </location>
</feature>
<feature type="transmembrane region" description="Helical" evidence="12">
    <location>
        <begin position="460"/>
        <end position="477"/>
    </location>
</feature>
<dbReference type="PRINTS" id="PR01437">
    <property type="entry name" value="NUOXDRDTASE4"/>
</dbReference>
<feature type="transmembrane region" description="Helical" evidence="12">
    <location>
        <begin position="6"/>
        <end position="23"/>
    </location>
</feature>
<feature type="transmembrane region" description="Helical" evidence="12">
    <location>
        <begin position="379"/>
        <end position="397"/>
    </location>
</feature>
<feature type="transmembrane region" description="Helical" evidence="12">
    <location>
        <begin position="336"/>
        <end position="358"/>
    </location>
</feature>
<evidence type="ECO:0000256" key="12">
    <source>
        <dbReference type="SAM" id="Phobius"/>
    </source>
</evidence>
<dbReference type="GO" id="GO:0016020">
    <property type="term" value="C:membrane"/>
    <property type="evidence" value="ECO:0007669"/>
    <property type="project" value="UniProtKB-SubCell"/>
</dbReference>
<reference evidence="14 15" key="1">
    <citation type="submission" date="2018-12" db="EMBL/GenBank/DDBJ databases">
        <authorList>
            <person name="Chong R.A."/>
        </authorList>
    </citation>
    <scope>NUCLEOTIDE SEQUENCE [LARGE SCALE GENOMIC DNA]</scope>
    <source>
        <strain evidence="14 15">Msa</strain>
    </source>
</reference>
<dbReference type="EMBL" id="CP034864">
    <property type="protein sequence ID" value="QCI23720.1"/>
    <property type="molecule type" value="Genomic_DNA"/>
</dbReference>
<comment type="subunit">
    <text evidence="8">Composed of 13 different subunits. Subunits NuoA, H, J, K, L, M, N constitute the membrane sector of the complex.</text>
</comment>
<dbReference type="Proteomes" id="UP000298745">
    <property type="component" value="Chromosome"/>
</dbReference>
<accession>A0A4D6YDK7</accession>
<dbReference type="GO" id="GO:0048039">
    <property type="term" value="F:ubiquinone binding"/>
    <property type="evidence" value="ECO:0007669"/>
    <property type="project" value="TreeGrafter"/>
</dbReference>
<feature type="transmembrane region" description="Helical" evidence="12">
    <location>
        <begin position="30"/>
        <end position="48"/>
    </location>
</feature>
<evidence type="ECO:0000259" key="13">
    <source>
        <dbReference type="Pfam" id="PF00361"/>
    </source>
</evidence>
<organism evidence="14 15">
    <name type="scientific">Buchnera aphidicola</name>
    <name type="common">Macrosiphoniella sanborni</name>
    <dbReference type="NCBI Taxonomy" id="1241865"/>
    <lineage>
        <taxon>Bacteria</taxon>
        <taxon>Pseudomonadati</taxon>
        <taxon>Pseudomonadota</taxon>
        <taxon>Gammaproteobacteria</taxon>
        <taxon>Enterobacterales</taxon>
        <taxon>Erwiniaceae</taxon>
        <taxon>Buchnera</taxon>
    </lineage>
</organism>
<keyword evidence="6 12" id="KW-0472">Membrane</keyword>
<dbReference type="RefSeq" id="WP_158362381.1">
    <property type="nucleotide sequence ID" value="NZ_CP034864.1"/>
</dbReference>
<evidence type="ECO:0000256" key="6">
    <source>
        <dbReference type="ARBA" id="ARBA00023136"/>
    </source>
</evidence>
<dbReference type="InterPro" id="IPR001750">
    <property type="entry name" value="ND/Mrp_TM"/>
</dbReference>